<proteinExistence type="predicted"/>
<keyword evidence="4 6" id="KW-1133">Transmembrane helix</keyword>
<dbReference type="GO" id="GO:0005886">
    <property type="term" value="C:plasma membrane"/>
    <property type="evidence" value="ECO:0007669"/>
    <property type="project" value="UniProtKB-SubCell"/>
</dbReference>
<protein>
    <submittedName>
        <fullName evidence="7">Cytochrome c oxidase assembly protein</fullName>
    </submittedName>
    <submittedName>
        <fullName evidence="8">Cytochrome c oxidase caa3 assembly factor (Caa3-CtaG)</fullName>
    </submittedName>
</protein>
<feature type="transmembrane region" description="Helical" evidence="6">
    <location>
        <begin position="139"/>
        <end position="158"/>
    </location>
</feature>
<dbReference type="AlphaFoldDB" id="A0A0F0LUH3"/>
<evidence type="ECO:0000313" key="10">
    <source>
        <dbReference type="Proteomes" id="UP000257479"/>
    </source>
</evidence>
<reference evidence="8 9" key="1">
    <citation type="submission" date="2015-02" db="EMBL/GenBank/DDBJ databases">
        <title>Draft genome sequences of ten Microbacterium spp. with emphasis on heavy metal contaminated environments.</title>
        <authorList>
            <person name="Corretto E."/>
        </authorList>
    </citation>
    <scope>NUCLEOTIDE SEQUENCE [LARGE SCALE GENOMIC DNA]</scope>
    <source>
        <strain evidence="8 9">DSM 18659</strain>
    </source>
</reference>
<feature type="transmembrane region" description="Helical" evidence="6">
    <location>
        <begin position="62"/>
        <end position="79"/>
    </location>
</feature>
<gene>
    <name evidence="7" type="ORF">DCP95_06355</name>
    <name evidence="8" type="ORF">RR49_02001</name>
</gene>
<evidence type="ECO:0000256" key="3">
    <source>
        <dbReference type="ARBA" id="ARBA00022692"/>
    </source>
</evidence>
<evidence type="ECO:0000256" key="4">
    <source>
        <dbReference type="ARBA" id="ARBA00022989"/>
    </source>
</evidence>
<dbReference type="RefSeq" id="WP_048808965.1">
    <property type="nucleotide sequence ID" value="NZ_JBOFAV010000012.1"/>
</dbReference>
<evidence type="ECO:0000256" key="2">
    <source>
        <dbReference type="ARBA" id="ARBA00022475"/>
    </source>
</evidence>
<dbReference type="Proteomes" id="UP000257479">
    <property type="component" value="Unassembled WGS sequence"/>
</dbReference>
<dbReference type="STRING" id="400772.RR49_02001"/>
<dbReference type="PATRIC" id="fig|400772.4.peg.2016"/>
<accession>A0A0F0LUH3</accession>
<organism evidence="8 9">
    <name type="scientific">Microbacterium ginsengisoli</name>
    <dbReference type="NCBI Taxonomy" id="400772"/>
    <lineage>
        <taxon>Bacteria</taxon>
        <taxon>Bacillati</taxon>
        <taxon>Actinomycetota</taxon>
        <taxon>Actinomycetes</taxon>
        <taxon>Micrococcales</taxon>
        <taxon>Microbacteriaceae</taxon>
        <taxon>Microbacterium</taxon>
    </lineage>
</organism>
<comment type="caution">
    <text evidence="8">The sequence shown here is derived from an EMBL/GenBank/DDBJ whole genome shotgun (WGS) entry which is preliminary data.</text>
</comment>
<keyword evidence="5 6" id="KW-0472">Membrane</keyword>
<dbReference type="Proteomes" id="UP000033451">
    <property type="component" value="Unassembled WGS sequence"/>
</dbReference>
<dbReference type="OrthoDB" id="5241646at2"/>
<dbReference type="EMBL" id="JYIY01000076">
    <property type="protein sequence ID" value="KJL35955.1"/>
    <property type="molecule type" value="Genomic_DNA"/>
</dbReference>
<feature type="transmembrane region" description="Helical" evidence="6">
    <location>
        <begin position="31"/>
        <end position="50"/>
    </location>
</feature>
<comment type="subcellular location">
    <subcellularLocation>
        <location evidence="1">Cell membrane</location>
        <topology evidence="1">Multi-pass membrane protein</topology>
    </subcellularLocation>
</comment>
<dbReference type="EMBL" id="DMNG01000108">
    <property type="protein sequence ID" value="HAN24182.1"/>
    <property type="molecule type" value="Genomic_DNA"/>
</dbReference>
<name>A0A0F0LUH3_9MICO</name>
<feature type="transmembrane region" description="Helical" evidence="6">
    <location>
        <begin position="222"/>
        <end position="240"/>
    </location>
</feature>
<feature type="transmembrane region" description="Helical" evidence="6">
    <location>
        <begin position="164"/>
        <end position="181"/>
    </location>
</feature>
<dbReference type="Pfam" id="PF09678">
    <property type="entry name" value="Caa3_CtaG"/>
    <property type="match status" value="1"/>
</dbReference>
<reference evidence="7 10" key="2">
    <citation type="journal article" date="2018" name="Nat. Biotechnol.">
        <title>A standardized bacterial taxonomy based on genome phylogeny substantially revises the tree of life.</title>
        <authorList>
            <person name="Parks D.H."/>
            <person name="Chuvochina M."/>
            <person name="Waite D.W."/>
            <person name="Rinke C."/>
            <person name="Skarshewski A."/>
            <person name="Chaumeil P.A."/>
            <person name="Hugenholtz P."/>
        </authorList>
    </citation>
    <scope>NUCLEOTIDE SEQUENCE [LARGE SCALE GENOMIC DNA]</scope>
    <source>
        <strain evidence="7">UBA9152</strain>
    </source>
</reference>
<evidence type="ECO:0000256" key="6">
    <source>
        <dbReference type="SAM" id="Phobius"/>
    </source>
</evidence>
<dbReference type="InterPro" id="IPR019108">
    <property type="entry name" value="Caa3_assmbl_CtaG-rel"/>
</dbReference>
<keyword evidence="2" id="KW-1003">Cell membrane</keyword>
<evidence type="ECO:0000313" key="7">
    <source>
        <dbReference type="EMBL" id="HAN24182.1"/>
    </source>
</evidence>
<evidence type="ECO:0000256" key="1">
    <source>
        <dbReference type="ARBA" id="ARBA00004651"/>
    </source>
</evidence>
<sequence>MLLVAGASYLWGVRAAGRRGVEWPLTRTLLFFGLGLGSYAVVELGFLGVYSGELRWAFTTRIALLIFVVPAGVVVGRPLELAEAATGPTGAARIARLLASRLVRLFGNAMFATVFVAAIFCVFLTPLAGALRSNPLTDALLGVIVPIVGVVLVLPMAALSAVHTGLFITIEFLLAFVELLIDSVPGILLRLNDSVVDAAATTTSSLGWWPNPLHDQHLAGDMLWFIAEVADVPVLVILLLRWMRSDRREATQYDELDDDEYERLTQEHLRGGRAESA</sequence>
<evidence type="ECO:0000256" key="5">
    <source>
        <dbReference type="ARBA" id="ARBA00023136"/>
    </source>
</evidence>
<keyword evidence="9" id="KW-1185">Reference proteome</keyword>
<feature type="transmembrane region" description="Helical" evidence="6">
    <location>
        <begin position="105"/>
        <end position="127"/>
    </location>
</feature>
<evidence type="ECO:0000313" key="8">
    <source>
        <dbReference type="EMBL" id="KJL35955.1"/>
    </source>
</evidence>
<evidence type="ECO:0000313" key="9">
    <source>
        <dbReference type="Proteomes" id="UP000033451"/>
    </source>
</evidence>
<keyword evidence="3 6" id="KW-0812">Transmembrane</keyword>